<evidence type="ECO:0000313" key="3">
    <source>
        <dbReference type="Proteomes" id="UP001429564"/>
    </source>
</evidence>
<keyword evidence="1" id="KW-0175">Coiled coil</keyword>
<protein>
    <submittedName>
        <fullName evidence="2">Uncharacterized protein</fullName>
    </submittedName>
</protein>
<feature type="coiled-coil region" evidence="1">
    <location>
        <begin position="317"/>
        <end position="351"/>
    </location>
</feature>
<reference evidence="2 3" key="1">
    <citation type="submission" date="2018-05" db="EMBL/GenBank/DDBJ databases">
        <authorList>
            <person name="Zhang Y.-J."/>
        </authorList>
    </citation>
    <scope>NUCLEOTIDE SEQUENCE [LARGE SCALE GENOMIC DNA]</scope>
    <source>
        <strain evidence="2 3">CY04</strain>
    </source>
</reference>
<evidence type="ECO:0000313" key="2">
    <source>
        <dbReference type="EMBL" id="NIZ59790.1"/>
    </source>
</evidence>
<feature type="coiled-coil region" evidence="1">
    <location>
        <begin position="388"/>
        <end position="415"/>
    </location>
</feature>
<evidence type="ECO:0000256" key="1">
    <source>
        <dbReference type="SAM" id="Coils"/>
    </source>
</evidence>
<dbReference type="EMBL" id="QHLQ01000001">
    <property type="protein sequence ID" value="NIZ59790.1"/>
    <property type="molecule type" value="Genomic_DNA"/>
</dbReference>
<dbReference type="Proteomes" id="UP001429564">
    <property type="component" value="Unassembled WGS sequence"/>
</dbReference>
<accession>A0ABX0W685</accession>
<organism evidence="2 3">
    <name type="scientific">Parasedimentitalea denitrificans</name>
    <dbReference type="NCBI Taxonomy" id="2211118"/>
    <lineage>
        <taxon>Bacteria</taxon>
        <taxon>Pseudomonadati</taxon>
        <taxon>Pseudomonadota</taxon>
        <taxon>Alphaproteobacteria</taxon>
        <taxon>Rhodobacterales</taxon>
        <taxon>Paracoccaceae</taxon>
        <taxon>Parasedimentitalea</taxon>
    </lineage>
</organism>
<sequence>MTVADKKKRRGFLSLFKHTKKTSVDVYQKYAPPALEAVNALPNGSVQKGELKTRLSVIFNEAKADTNPKKALKQVIIDAKAALKAIESQPVETTVSGPVQDETAEEMRRKVDNMYSFGQGAKMYQFHLDSVNPELDRLDAALGDLRNEIIKRDADLTGVVTTQDILVASFRSETKRALNRDLKGTAEELDARVKKDDITKKELADGLIGLKQSLDAHLDKVKQDVAGLIDGINDIVSQPSKLRDLAIEAKQNQDAEKLLQEYYAKVKEVGAALAQIEGWAVPEAKMLRAAFAEASGDSPKDPRAAMGGLDALLKEINDAAKAQTDDYNQEADKLKARLDAVQKKIGDLVLDIQFEANSDWEKGFRAQVKTEVEVINALMANGANKTALSGAEAMVASLEQRALDLEDNLREVIDLGEVQYQCKRSLKSKNNKKFCPELHEALSTEYEEVEKAALKKPASLAITDFNTMLGKLHTNSDSLDKLTEKRIVWLKQFKKSADKTEAAFAVLLKAMKSVVPDEAPGFFKTYVGPLADDLAQAREYAGMESEANMKAADDELKKIVTQIVNMSGALKKNAEDRTPEENQMCLDAMNGQTKGLDTIKKKKEDLLEFRRKYEAFMELHEELYFRYGFGSHIHKEFKAIEDMAKSSRDVMKSTEDLERSVKVLEAAENKMNRVIEEARLGRKKLAGIASTWNGALIKLDEGIAQIQAEALKKVTGHDDLEEAAGKIEKTLENATRFIDEHLFDDAEKTYANSSATAEQLKRTREETLNKIRLMKEFIANDPLIRAAQANPFGVKNVISPVFATLRDLEYKVLISA</sequence>
<feature type="coiled-coil region" evidence="1">
    <location>
        <begin position="657"/>
        <end position="684"/>
    </location>
</feature>
<keyword evidence="3" id="KW-1185">Reference proteome</keyword>
<feature type="coiled-coil region" evidence="1">
    <location>
        <begin position="743"/>
        <end position="770"/>
    </location>
</feature>
<name>A0ABX0W685_9RHOB</name>
<proteinExistence type="predicted"/>
<comment type="caution">
    <text evidence="2">The sequence shown here is derived from an EMBL/GenBank/DDBJ whole genome shotgun (WGS) entry which is preliminary data.</text>
</comment>
<gene>
    <name evidence="2" type="ORF">DL239_02240</name>
</gene>